<comment type="subcellular location">
    <subcellularLocation>
        <location evidence="7">Cytoplasm</location>
    </subcellularLocation>
</comment>
<comment type="similarity">
    <text evidence="7">Belongs to the class-II aminoacyl-tRNA synthetase family. AsnA subfamily.</text>
</comment>
<evidence type="ECO:0000313" key="11">
    <source>
        <dbReference type="Proteomes" id="UP000886758"/>
    </source>
</evidence>
<accession>A0A9D1GQP9</accession>
<dbReference type="PANTHER" id="PTHR30073">
    <property type="entry name" value="ASPARTATE--AMMONIA LIGASE"/>
    <property type="match status" value="1"/>
</dbReference>
<dbReference type="GO" id="GO:0004071">
    <property type="term" value="F:aspartate-ammonia ligase activity"/>
    <property type="evidence" value="ECO:0007669"/>
    <property type="project" value="UniProtKB-UniRule"/>
</dbReference>
<dbReference type="GO" id="GO:0005524">
    <property type="term" value="F:ATP binding"/>
    <property type="evidence" value="ECO:0007669"/>
    <property type="project" value="UniProtKB-UniRule"/>
</dbReference>
<feature type="domain" description="Aminoacyl-transfer RNA synthetases class-II family profile" evidence="9">
    <location>
        <begin position="25"/>
        <end position="319"/>
    </location>
</feature>
<reference evidence="10" key="1">
    <citation type="submission" date="2020-10" db="EMBL/GenBank/DDBJ databases">
        <authorList>
            <person name="Gilroy R."/>
        </authorList>
    </citation>
    <scope>NUCLEOTIDE SEQUENCE</scope>
    <source>
        <strain evidence="10">ChiW17-6978</strain>
    </source>
</reference>
<gene>
    <name evidence="7" type="primary">asnA</name>
    <name evidence="10" type="ORF">IAD46_01645</name>
</gene>
<keyword evidence="1 7" id="KW-0963">Cytoplasm</keyword>
<dbReference type="HAMAP" id="MF_00555">
    <property type="entry name" value="AsnA"/>
    <property type="match status" value="1"/>
</dbReference>
<dbReference type="PANTHER" id="PTHR30073:SF5">
    <property type="entry name" value="ASPARTATE--AMMONIA LIGASE"/>
    <property type="match status" value="1"/>
</dbReference>
<dbReference type="PROSITE" id="PS50862">
    <property type="entry name" value="AA_TRNA_LIGASE_II"/>
    <property type="match status" value="1"/>
</dbReference>
<sequence length="334" mass="38487">MKELLIENYQPLLSLAQTQQAIGYVKDFFEKHLAASLGLVRVTAPLFLLPSTGLNDELTGKEKRVCFSLDKVAEEVEIVQSLAKWKRHALARYGFALGQGLYADMNAIRKDEELDFLHSAYVDQWDWEKIITKEQRSLDYLKETVRTIYQVLKETEAALHQMYPVLAPVLPEDIYFITTSELEALYPDFDPRQREDAICKQYGAVFLMQIGLPLKDGKPHDERAADYDDWLYNGDLLLYYPVLDQPFELSSMGIRVDEQSLVWQLHVKNETEKLQKPYAQDLLSGKLPYTIGGGIGQSRMCMFFLKKVHIGEVQASVWPEEDRYKLAEKKIPLL</sequence>
<evidence type="ECO:0000256" key="5">
    <source>
        <dbReference type="ARBA" id="ARBA00022840"/>
    </source>
</evidence>
<dbReference type="InterPro" id="IPR006195">
    <property type="entry name" value="aa-tRNA-synth_II"/>
</dbReference>
<dbReference type="Pfam" id="PF03590">
    <property type="entry name" value="AsnA"/>
    <property type="match status" value="1"/>
</dbReference>
<keyword evidence="2 7" id="KW-0436">Ligase</keyword>
<dbReference type="Gene3D" id="3.30.930.10">
    <property type="entry name" value="Bira Bifunctional Protein, Domain 2"/>
    <property type="match status" value="1"/>
</dbReference>
<evidence type="ECO:0000256" key="7">
    <source>
        <dbReference type="HAMAP-Rule" id="MF_00555"/>
    </source>
</evidence>
<reference evidence="10" key="2">
    <citation type="journal article" date="2021" name="PeerJ">
        <title>Extensive microbial diversity within the chicken gut microbiome revealed by metagenomics and culture.</title>
        <authorList>
            <person name="Gilroy R."/>
            <person name="Ravi A."/>
            <person name="Getino M."/>
            <person name="Pursley I."/>
            <person name="Horton D.L."/>
            <person name="Alikhan N.F."/>
            <person name="Baker D."/>
            <person name="Gharbi K."/>
            <person name="Hall N."/>
            <person name="Watson M."/>
            <person name="Adriaenssens E.M."/>
            <person name="Foster-Nyarko E."/>
            <person name="Jarju S."/>
            <person name="Secka A."/>
            <person name="Antonio M."/>
            <person name="Oren A."/>
            <person name="Chaudhuri R.R."/>
            <person name="La Ragione R."/>
            <person name="Hildebrand F."/>
            <person name="Pallen M.J."/>
        </authorList>
    </citation>
    <scope>NUCLEOTIDE SEQUENCE</scope>
    <source>
        <strain evidence="10">ChiW17-6978</strain>
    </source>
</reference>
<evidence type="ECO:0000256" key="8">
    <source>
        <dbReference type="NCBIfam" id="TIGR00669"/>
    </source>
</evidence>
<comment type="pathway">
    <text evidence="7">Amino-acid biosynthesis; L-asparagine biosynthesis; L-asparagine from L-aspartate (ammonia route): step 1/1.</text>
</comment>
<evidence type="ECO:0000256" key="6">
    <source>
        <dbReference type="ARBA" id="ARBA00022888"/>
    </source>
</evidence>
<keyword evidence="4 7" id="KW-0547">Nucleotide-binding</keyword>
<dbReference type="AlphaFoldDB" id="A0A9D1GQP9"/>
<protein>
    <recommendedName>
        <fullName evidence="7 8">Aspartate--ammonia ligase</fullName>
        <ecNumber evidence="7 8">6.3.1.1</ecNumber>
    </recommendedName>
    <alternativeName>
        <fullName evidence="7">Asparagine synthetase A</fullName>
    </alternativeName>
</protein>
<dbReference type="InterPro" id="IPR004618">
    <property type="entry name" value="AsnA"/>
</dbReference>
<dbReference type="InterPro" id="IPR045864">
    <property type="entry name" value="aa-tRNA-synth_II/BPL/LPL"/>
</dbReference>
<dbReference type="Proteomes" id="UP000886758">
    <property type="component" value="Unassembled WGS sequence"/>
</dbReference>
<keyword evidence="5 7" id="KW-0067">ATP-binding</keyword>
<evidence type="ECO:0000256" key="2">
    <source>
        <dbReference type="ARBA" id="ARBA00022598"/>
    </source>
</evidence>
<dbReference type="EMBL" id="DVLF01000054">
    <property type="protein sequence ID" value="HIT49708.1"/>
    <property type="molecule type" value="Genomic_DNA"/>
</dbReference>
<proteinExistence type="inferred from homology"/>
<dbReference type="GO" id="GO:0070981">
    <property type="term" value="P:L-asparagine biosynthetic process"/>
    <property type="evidence" value="ECO:0007669"/>
    <property type="project" value="UniProtKB-UniRule"/>
</dbReference>
<dbReference type="NCBIfam" id="TIGR00669">
    <property type="entry name" value="asnA"/>
    <property type="match status" value="1"/>
</dbReference>
<dbReference type="EC" id="6.3.1.1" evidence="7 8"/>
<name>A0A9D1GQP9_9MOLU</name>
<keyword evidence="3 7" id="KW-0028">Amino-acid biosynthesis</keyword>
<evidence type="ECO:0000259" key="9">
    <source>
        <dbReference type="PROSITE" id="PS50862"/>
    </source>
</evidence>
<evidence type="ECO:0000313" key="10">
    <source>
        <dbReference type="EMBL" id="HIT49708.1"/>
    </source>
</evidence>
<comment type="catalytic activity">
    <reaction evidence="7">
        <text>L-aspartate + NH4(+) + ATP = L-asparagine + AMP + diphosphate + H(+)</text>
        <dbReference type="Rhea" id="RHEA:11372"/>
        <dbReference type="ChEBI" id="CHEBI:15378"/>
        <dbReference type="ChEBI" id="CHEBI:28938"/>
        <dbReference type="ChEBI" id="CHEBI:29991"/>
        <dbReference type="ChEBI" id="CHEBI:30616"/>
        <dbReference type="ChEBI" id="CHEBI:33019"/>
        <dbReference type="ChEBI" id="CHEBI:58048"/>
        <dbReference type="ChEBI" id="CHEBI:456215"/>
        <dbReference type="EC" id="6.3.1.1"/>
    </reaction>
</comment>
<evidence type="ECO:0000256" key="1">
    <source>
        <dbReference type="ARBA" id="ARBA00022490"/>
    </source>
</evidence>
<dbReference type="SUPFAM" id="SSF55681">
    <property type="entry name" value="Class II aaRS and biotin synthetases"/>
    <property type="match status" value="1"/>
</dbReference>
<evidence type="ECO:0000256" key="4">
    <source>
        <dbReference type="ARBA" id="ARBA00022741"/>
    </source>
</evidence>
<evidence type="ECO:0000256" key="3">
    <source>
        <dbReference type="ARBA" id="ARBA00022605"/>
    </source>
</evidence>
<organism evidence="10 11">
    <name type="scientific">Candidatus Pelethenecus faecipullorum</name>
    <dbReference type="NCBI Taxonomy" id="2840900"/>
    <lineage>
        <taxon>Bacteria</taxon>
        <taxon>Bacillati</taxon>
        <taxon>Mycoplasmatota</taxon>
        <taxon>Mollicutes</taxon>
        <taxon>Candidatus Pelethenecus</taxon>
    </lineage>
</organism>
<comment type="caution">
    <text evidence="10">The sequence shown here is derived from an EMBL/GenBank/DDBJ whole genome shotgun (WGS) entry which is preliminary data.</text>
</comment>
<dbReference type="GO" id="GO:0005829">
    <property type="term" value="C:cytosol"/>
    <property type="evidence" value="ECO:0007669"/>
    <property type="project" value="TreeGrafter"/>
</dbReference>
<keyword evidence="6 7" id="KW-0061">Asparagine biosynthesis</keyword>
<dbReference type="PIRSF" id="PIRSF001555">
    <property type="entry name" value="Asp_ammon_ligase"/>
    <property type="match status" value="1"/>
</dbReference>